<protein>
    <recommendedName>
        <fullName evidence="2">DUF6533 domain-containing protein</fullName>
    </recommendedName>
</protein>
<name>A0A9P7J8P4_9AGAM</name>
<comment type="caution">
    <text evidence="3">The sequence shown here is derived from an EMBL/GenBank/DDBJ whole genome shotgun (WGS) entry which is preliminary data.</text>
</comment>
<dbReference type="Proteomes" id="UP000807769">
    <property type="component" value="Unassembled WGS sequence"/>
</dbReference>
<keyword evidence="1" id="KW-0472">Membrane</keyword>
<keyword evidence="4" id="KW-1185">Reference proteome</keyword>
<keyword evidence="1" id="KW-0812">Transmembrane</keyword>
<dbReference type="GeneID" id="64637676"/>
<dbReference type="Pfam" id="PF20151">
    <property type="entry name" value="DUF6533"/>
    <property type="match status" value="1"/>
</dbReference>
<organism evidence="3 4">
    <name type="scientific">Suillus subaureus</name>
    <dbReference type="NCBI Taxonomy" id="48587"/>
    <lineage>
        <taxon>Eukaryota</taxon>
        <taxon>Fungi</taxon>
        <taxon>Dikarya</taxon>
        <taxon>Basidiomycota</taxon>
        <taxon>Agaricomycotina</taxon>
        <taxon>Agaricomycetes</taxon>
        <taxon>Agaricomycetidae</taxon>
        <taxon>Boletales</taxon>
        <taxon>Suillineae</taxon>
        <taxon>Suillaceae</taxon>
        <taxon>Suillus</taxon>
    </lineage>
</organism>
<gene>
    <name evidence="3" type="ORF">BJ212DRAFT_616636</name>
</gene>
<feature type="transmembrane region" description="Helical" evidence="1">
    <location>
        <begin position="32"/>
        <end position="51"/>
    </location>
</feature>
<evidence type="ECO:0000313" key="4">
    <source>
        <dbReference type="Proteomes" id="UP000807769"/>
    </source>
</evidence>
<reference evidence="3" key="1">
    <citation type="journal article" date="2020" name="New Phytol.">
        <title>Comparative genomics reveals dynamic genome evolution in host specialist ectomycorrhizal fungi.</title>
        <authorList>
            <person name="Lofgren L.A."/>
            <person name="Nguyen N.H."/>
            <person name="Vilgalys R."/>
            <person name="Ruytinx J."/>
            <person name="Liao H.L."/>
            <person name="Branco S."/>
            <person name="Kuo A."/>
            <person name="LaButti K."/>
            <person name="Lipzen A."/>
            <person name="Andreopoulos W."/>
            <person name="Pangilinan J."/>
            <person name="Riley R."/>
            <person name="Hundley H."/>
            <person name="Na H."/>
            <person name="Barry K."/>
            <person name="Grigoriev I.V."/>
            <person name="Stajich J.E."/>
            <person name="Kennedy P.G."/>
        </authorList>
    </citation>
    <scope>NUCLEOTIDE SEQUENCE</scope>
    <source>
        <strain evidence="3">MN1</strain>
    </source>
</reference>
<feature type="transmembrane region" description="Helical" evidence="1">
    <location>
        <begin position="71"/>
        <end position="92"/>
    </location>
</feature>
<accession>A0A9P7J8P4</accession>
<dbReference type="AlphaFoldDB" id="A0A9P7J8P4"/>
<dbReference type="RefSeq" id="XP_041189024.1">
    <property type="nucleotide sequence ID" value="XM_041343660.1"/>
</dbReference>
<evidence type="ECO:0000256" key="1">
    <source>
        <dbReference type="SAM" id="Phobius"/>
    </source>
</evidence>
<dbReference type="InterPro" id="IPR045340">
    <property type="entry name" value="DUF6533"/>
</dbReference>
<proteinExistence type="predicted"/>
<evidence type="ECO:0000313" key="3">
    <source>
        <dbReference type="EMBL" id="KAG1809115.1"/>
    </source>
</evidence>
<evidence type="ECO:0000259" key="2">
    <source>
        <dbReference type="Pfam" id="PF20151"/>
    </source>
</evidence>
<keyword evidence="1" id="KW-1133">Transmembrane helix</keyword>
<dbReference type="OrthoDB" id="2681239at2759"/>
<feature type="domain" description="DUF6533" evidence="2">
    <location>
        <begin position="42"/>
        <end position="82"/>
    </location>
</feature>
<dbReference type="EMBL" id="JABBWG010000035">
    <property type="protein sequence ID" value="KAG1809115.1"/>
    <property type="molecule type" value="Genomic_DNA"/>
</dbReference>
<sequence length="120" mass="14148">MMCARNPFLLPLERKQMESSPDDVQVTAAWRLHYLACICTMLATLWTYDYVTLLYKEWTFLLRSRWTKVKALYIIARYVPFFFIATDLYLTFVPNENPDKCRMLIGIYSCFGVTSLTCSE</sequence>